<dbReference type="EMBL" id="JBGBPQ010000001">
    <property type="protein sequence ID" value="KAL1530687.1"/>
    <property type="molecule type" value="Genomic_DNA"/>
</dbReference>
<evidence type="ECO:0000259" key="4">
    <source>
        <dbReference type="Pfam" id="PF25597"/>
    </source>
</evidence>
<reference evidence="5 6" key="1">
    <citation type="journal article" date="2024" name="Science">
        <title>Giant polyketide synthase enzymes in the biosynthesis of giant marine polyether toxins.</title>
        <authorList>
            <person name="Fallon T.R."/>
            <person name="Shende V.V."/>
            <person name="Wierzbicki I.H."/>
            <person name="Pendleton A.L."/>
            <person name="Watervoot N.F."/>
            <person name="Auber R.P."/>
            <person name="Gonzalez D.J."/>
            <person name="Wisecaver J.H."/>
            <person name="Moore B.S."/>
        </authorList>
    </citation>
    <scope>NUCLEOTIDE SEQUENCE [LARGE SCALE GENOMIC DNA]</scope>
    <source>
        <strain evidence="5 6">12B1</strain>
    </source>
</reference>
<dbReference type="GO" id="GO:0004190">
    <property type="term" value="F:aspartic-type endopeptidase activity"/>
    <property type="evidence" value="ECO:0007669"/>
    <property type="project" value="UniProtKB-KW"/>
</dbReference>
<sequence>MTNVGIKIDEDALFKWVECIRTLSQKLNKSPRQERKKFLSGMPVGFTDAIMAEKMNEPDGFYTYPDFYPPHHPNAGAAVAGHLADKPDIMAAALAFYPEWCNRIHKGTLKPLPRQSVHAMQDDDSFDGGADPGVNAVSNSLSDSPVSTDDEDAHRVDRHDRKSTKSKATKIAWNVVCACCGGLGHFARVGNRRCLTSEIGNNPPEDKLKEIRYPDGITRPSATIHCVNDKSLFESIDENKNEIKVTVANGEKLNITTQGSIRISLVDTRGKAHSYLLHNVCYHPRFKENLISVGRLWDDTKIQCTFGSECILHDTLNGFKYDATRDEKRHYRVALTEDSTPSPFAWTLHNRLGHCSVRRIKLLFENTIGVDTSKSVKKPVQTEEKRNKKIERSTNSEGIREEPKSFAVPYVSAHNGQAERIWGILLCMMRTYFAQSKLNIKFWVFCALHCMMLHNILPSSVLAGNMTPYESLHGHKPDISKIRVWGCLVWYVLEDRDRDSKIAPRAVPAVHLGRDHQRKGYHIYVPSLNRVTTGYHLTFQEKKFISFENRKVRVPGDTEPVHVEMPQYREERDEEVEAQRDERPRELRDGMEYDAELPTRAEATEKGKNPPRITRNPNPVMHASPDCDLAKCAYQNANREYDVNALIHTHETEFLMATDDTEDSVTPAAPSRLMSDVPTPSSYAEAISGRYASRWRDAMNEEIKSLQEHGTWELVERSKVPSRRKPTKSKWVYRVKLNRDGLKLCLQHFDVKSAFTQSDIDHEIYVDPPKGFEVLGVYVDDIILAHKNENDLKWFIDGFTGPDGFKSNHLGKLSWFLGSLLYLSCLTRPDIAYHMSVLCSMMHDPTVAAYDAAIDLLLYVRDSSNAYLHFPGTSTPPPNLPPKLAENIQNQRGLHAFSDASWHKPNSMGYNMYGYAVYFYGGIVSYCSKQIKVVALSSAEAEYAAAAHTTREVLFVQNMLTDLNVEIKKPTVIFIDNQAAIKIAENLGVTARNKHFEDSIHFFRHQVDHRRVIPVHISTKLQKADGFTKLLDNSAFKLWKSNVVKFDTC</sequence>
<evidence type="ECO:0000256" key="2">
    <source>
        <dbReference type="SAM" id="MobiDB-lite"/>
    </source>
</evidence>
<dbReference type="SUPFAM" id="SSF56672">
    <property type="entry name" value="DNA/RNA polymerases"/>
    <property type="match status" value="1"/>
</dbReference>
<keyword evidence="1" id="KW-0645">Protease</keyword>
<dbReference type="InterPro" id="IPR043502">
    <property type="entry name" value="DNA/RNA_pol_sf"/>
</dbReference>
<organism evidence="5 6">
    <name type="scientific">Prymnesium parvum</name>
    <name type="common">Toxic golden alga</name>
    <dbReference type="NCBI Taxonomy" id="97485"/>
    <lineage>
        <taxon>Eukaryota</taxon>
        <taxon>Haptista</taxon>
        <taxon>Haptophyta</taxon>
        <taxon>Prymnesiophyceae</taxon>
        <taxon>Prymnesiales</taxon>
        <taxon>Prymnesiaceae</taxon>
        <taxon>Prymnesium</taxon>
    </lineage>
</organism>
<dbReference type="InterPro" id="IPR036397">
    <property type="entry name" value="RNaseH_sf"/>
</dbReference>
<dbReference type="Pfam" id="PF22936">
    <property type="entry name" value="Pol_BBD"/>
    <property type="match status" value="1"/>
</dbReference>
<feature type="compositionally biased region" description="Basic and acidic residues" evidence="2">
    <location>
        <begin position="568"/>
        <end position="608"/>
    </location>
</feature>
<keyword evidence="6" id="KW-1185">Reference proteome</keyword>
<evidence type="ECO:0000256" key="1">
    <source>
        <dbReference type="ARBA" id="ARBA00022750"/>
    </source>
</evidence>
<feature type="domain" description="Retroviral polymerase SH3-like" evidence="4">
    <location>
        <begin position="487"/>
        <end position="548"/>
    </location>
</feature>
<name>A0AB34KBS9_PRYPA</name>
<accession>A0AB34KBS9</accession>
<dbReference type="InterPro" id="IPR012337">
    <property type="entry name" value="RNaseH-like_sf"/>
</dbReference>
<proteinExistence type="predicted"/>
<dbReference type="InterPro" id="IPR057670">
    <property type="entry name" value="SH3_retrovirus"/>
</dbReference>
<evidence type="ECO:0000313" key="5">
    <source>
        <dbReference type="EMBL" id="KAL1530687.1"/>
    </source>
</evidence>
<feature type="compositionally biased region" description="Polar residues" evidence="2">
    <location>
        <begin position="136"/>
        <end position="147"/>
    </location>
</feature>
<feature type="domain" description="Retrovirus-related Pol polyprotein from transposon TNT 1-94-like beta-barrel" evidence="3">
    <location>
        <begin position="222"/>
        <end position="296"/>
    </location>
</feature>
<dbReference type="PANTHER" id="PTHR11439">
    <property type="entry name" value="GAG-POL-RELATED RETROTRANSPOSON"/>
    <property type="match status" value="1"/>
</dbReference>
<feature type="region of interest" description="Disordered" evidence="2">
    <location>
        <begin position="118"/>
        <end position="164"/>
    </location>
</feature>
<dbReference type="Proteomes" id="UP001515480">
    <property type="component" value="Unassembled WGS sequence"/>
</dbReference>
<evidence type="ECO:0008006" key="7">
    <source>
        <dbReference type="Google" id="ProtNLM"/>
    </source>
</evidence>
<gene>
    <name evidence="5" type="ORF">AB1Y20_001587</name>
</gene>
<feature type="region of interest" description="Disordered" evidence="2">
    <location>
        <begin position="568"/>
        <end position="621"/>
    </location>
</feature>
<dbReference type="PANTHER" id="PTHR11439:SF499">
    <property type="entry name" value="PPC DOMAIN-CONTAINING PROTEIN"/>
    <property type="match status" value="1"/>
</dbReference>
<dbReference type="AlphaFoldDB" id="A0AB34KBS9"/>
<comment type="caution">
    <text evidence="5">The sequence shown here is derived from an EMBL/GenBank/DDBJ whole genome shotgun (WGS) entry which is preliminary data.</text>
</comment>
<evidence type="ECO:0000259" key="3">
    <source>
        <dbReference type="Pfam" id="PF22936"/>
    </source>
</evidence>
<protein>
    <recommendedName>
        <fullName evidence="7">Integrase catalytic domain-containing protein</fullName>
    </recommendedName>
</protein>
<dbReference type="Pfam" id="PF25597">
    <property type="entry name" value="SH3_retrovirus"/>
    <property type="match status" value="1"/>
</dbReference>
<keyword evidence="1" id="KW-0378">Hydrolase</keyword>
<dbReference type="SUPFAM" id="SSF53098">
    <property type="entry name" value="Ribonuclease H-like"/>
    <property type="match status" value="1"/>
</dbReference>
<dbReference type="CDD" id="cd09272">
    <property type="entry name" value="RNase_HI_RT_Ty1"/>
    <property type="match status" value="1"/>
</dbReference>
<keyword evidence="1" id="KW-0064">Aspartyl protease</keyword>
<dbReference type="Gene3D" id="3.30.420.10">
    <property type="entry name" value="Ribonuclease H-like superfamily/Ribonuclease H"/>
    <property type="match status" value="1"/>
</dbReference>
<evidence type="ECO:0000313" key="6">
    <source>
        <dbReference type="Proteomes" id="UP001515480"/>
    </source>
</evidence>
<dbReference type="GO" id="GO:0003676">
    <property type="term" value="F:nucleic acid binding"/>
    <property type="evidence" value="ECO:0007669"/>
    <property type="project" value="InterPro"/>
</dbReference>
<dbReference type="InterPro" id="IPR054722">
    <property type="entry name" value="PolX-like_BBD"/>
</dbReference>